<dbReference type="EMBL" id="LN891184">
    <property type="protein sequence ID" value="CUS07670.1"/>
    <property type="molecule type" value="Genomic_DNA"/>
</dbReference>
<sequence>MQTSMRLLPPNFQHVTFADKEGKQCICKLVRLPDGANECPDRKGDSPRESANVDSPTRRVNYAGPSVR</sequence>
<keyword evidence="3" id="KW-1185">Reference proteome</keyword>
<name>A0A292PMG1_9PEZI</name>
<dbReference type="AlphaFoldDB" id="A0A292PMG1"/>
<reference evidence="2" key="1">
    <citation type="submission" date="2015-10" db="EMBL/GenBank/DDBJ databases">
        <authorList>
            <person name="Regsiter A."/>
            <person name="william w."/>
        </authorList>
    </citation>
    <scope>NUCLEOTIDE SEQUENCE</scope>
    <source>
        <strain evidence="2">Montdore</strain>
    </source>
</reference>
<evidence type="ECO:0000256" key="1">
    <source>
        <dbReference type="SAM" id="MobiDB-lite"/>
    </source>
</evidence>
<proteinExistence type="predicted"/>
<feature type="region of interest" description="Disordered" evidence="1">
    <location>
        <begin position="34"/>
        <end position="68"/>
    </location>
</feature>
<evidence type="ECO:0000313" key="2">
    <source>
        <dbReference type="EMBL" id="CUS07670.1"/>
    </source>
</evidence>
<organism evidence="2 3">
    <name type="scientific">Tuber aestivum</name>
    <name type="common">summer truffle</name>
    <dbReference type="NCBI Taxonomy" id="59557"/>
    <lineage>
        <taxon>Eukaryota</taxon>
        <taxon>Fungi</taxon>
        <taxon>Dikarya</taxon>
        <taxon>Ascomycota</taxon>
        <taxon>Pezizomycotina</taxon>
        <taxon>Pezizomycetes</taxon>
        <taxon>Pezizales</taxon>
        <taxon>Tuberaceae</taxon>
        <taxon>Tuber</taxon>
    </lineage>
</organism>
<protein>
    <submittedName>
        <fullName evidence="2">Uncharacterized protein</fullName>
    </submittedName>
</protein>
<evidence type="ECO:0000313" key="3">
    <source>
        <dbReference type="Proteomes" id="UP001412239"/>
    </source>
</evidence>
<feature type="non-terminal residue" evidence="2">
    <location>
        <position position="68"/>
    </location>
</feature>
<feature type="compositionally biased region" description="Basic and acidic residues" evidence="1">
    <location>
        <begin position="39"/>
        <end position="48"/>
    </location>
</feature>
<dbReference type="Proteomes" id="UP001412239">
    <property type="component" value="Unassembled WGS sequence"/>
</dbReference>
<gene>
    <name evidence="2" type="ORF">GSTUAT00008248001</name>
</gene>
<accession>A0A292PMG1</accession>